<comment type="similarity">
    <text evidence="1 2">Belongs to the DSS1/SEM1 family.</text>
</comment>
<keyword evidence="2" id="KW-0539">Nucleus</keyword>
<dbReference type="InParanoid" id="G7DY69"/>
<organism evidence="4 5">
    <name type="scientific">Mixia osmundae (strain CBS 9802 / IAM 14324 / JCM 22182 / KY 12970)</name>
    <dbReference type="NCBI Taxonomy" id="764103"/>
    <lineage>
        <taxon>Eukaryota</taxon>
        <taxon>Fungi</taxon>
        <taxon>Dikarya</taxon>
        <taxon>Basidiomycota</taxon>
        <taxon>Pucciniomycotina</taxon>
        <taxon>Mixiomycetes</taxon>
        <taxon>Mixiales</taxon>
        <taxon>Mixiaceae</taxon>
        <taxon>Mixia</taxon>
    </lineage>
</organism>
<dbReference type="AlphaFoldDB" id="G7DY69"/>
<evidence type="ECO:0000256" key="2">
    <source>
        <dbReference type="RuleBase" id="RU369057"/>
    </source>
</evidence>
<dbReference type="STRING" id="764103.G7DY69"/>
<evidence type="ECO:0000256" key="1">
    <source>
        <dbReference type="ARBA" id="ARBA00034491"/>
    </source>
</evidence>
<feature type="compositionally biased region" description="Acidic residues" evidence="3">
    <location>
        <begin position="29"/>
        <end position="44"/>
    </location>
</feature>
<name>G7DY69_MIXOS</name>
<feature type="region of interest" description="Disordered" evidence="3">
    <location>
        <begin position="1"/>
        <end position="71"/>
    </location>
</feature>
<dbReference type="PANTHER" id="PTHR16771">
    <property type="entry name" value="26 PROTEASOME COMPLEX SUBUNIT DSS1"/>
    <property type="match status" value="1"/>
</dbReference>
<comment type="function">
    <text evidence="2">Component of the 26S proteasome, a multiprotein complex involved in the ATP-dependent degradation of ubiquitinated proteins.</text>
</comment>
<feature type="compositionally biased region" description="Polar residues" evidence="3">
    <location>
        <begin position="48"/>
        <end position="57"/>
    </location>
</feature>
<dbReference type="SMART" id="SM01385">
    <property type="entry name" value="DSS1_SEM1"/>
    <property type="match status" value="1"/>
</dbReference>
<reference evidence="4 5" key="2">
    <citation type="journal article" date="2012" name="Open Biol.">
        <title>Characteristics of nucleosomes and linker DNA regions on the genome of the basidiomycete Mixia osmundae revealed by mono- and dinucleosome mapping.</title>
        <authorList>
            <person name="Nishida H."/>
            <person name="Kondo S."/>
            <person name="Matsumoto T."/>
            <person name="Suzuki Y."/>
            <person name="Yoshikawa H."/>
            <person name="Taylor T.D."/>
            <person name="Sugiyama J."/>
        </authorList>
    </citation>
    <scope>NUCLEOTIDE SEQUENCE [LARGE SCALE GENOMIC DNA]</scope>
    <source>
        <strain evidence="5">CBS 9802 / IAM 14324 / JCM 22182 / KY 12970</strain>
    </source>
</reference>
<dbReference type="Pfam" id="PF05160">
    <property type="entry name" value="DSS1_SEM1"/>
    <property type="match status" value="1"/>
</dbReference>
<dbReference type="GO" id="GO:0000724">
    <property type="term" value="P:double-strand break repair via homologous recombination"/>
    <property type="evidence" value="ECO:0007669"/>
    <property type="project" value="TreeGrafter"/>
</dbReference>
<keyword evidence="5" id="KW-1185">Reference proteome</keyword>
<protein>
    <recommendedName>
        <fullName evidence="2">26S proteasome complex subunit SEM1</fullName>
    </recommendedName>
</protein>
<gene>
    <name evidence="4" type="primary">Mo02184</name>
    <name evidence="4" type="ORF">E5Q_02184</name>
</gene>
<evidence type="ECO:0000313" key="5">
    <source>
        <dbReference type="Proteomes" id="UP000009131"/>
    </source>
</evidence>
<dbReference type="InterPro" id="IPR007834">
    <property type="entry name" value="DSS1_SEM1"/>
</dbReference>
<proteinExistence type="inferred from homology"/>
<dbReference type="HOGENOM" id="CLU_141774_1_0_1"/>
<dbReference type="EMBL" id="BABT02000062">
    <property type="protein sequence ID" value="GAA95529.1"/>
    <property type="molecule type" value="Genomic_DNA"/>
</dbReference>
<dbReference type="Proteomes" id="UP000009131">
    <property type="component" value="Unassembled WGS sequence"/>
</dbReference>
<accession>G7DY69</accession>
<keyword evidence="2" id="KW-0647">Proteasome</keyword>
<dbReference type="GO" id="GO:0043248">
    <property type="term" value="P:proteasome assembly"/>
    <property type="evidence" value="ECO:0007669"/>
    <property type="project" value="UniProtKB-UniRule"/>
</dbReference>
<dbReference type="GO" id="GO:0008541">
    <property type="term" value="C:proteasome regulatory particle, lid subcomplex"/>
    <property type="evidence" value="ECO:0007669"/>
    <property type="project" value="UniProtKB-UniRule"/>
</dbReference>
<evidence type="ECO:0000313" key="4">
    <source>
        <dbReference type="EMBL" id="GAA95529.1"/>
    </source>
</evidence>
<dbReference type="GO" id="GO:0005634">
    <property type="term" value="C:nucleus"/>
    <property type="evidence" value="ECO:0007669"/>
    <property type="project" value="UniProtKB-SubCell"/>
</dbReference>
<comment type="subcellular location">
    <subcellularLocation>
        <location evidence="2">Nucleus</location>
    </subcellularLocation>
</comment>
<feature type="compositionally biased region" description="Basic and acidic residues" evidence="3">
    <location>
        <begin position="1"/>
        <end position="19"/>
    </location>
</feature>
<evidence type="ECO:0000256" key="3">
    <source>
        <dbReference type="SAM" id="MobiDB-lite"/>
    </source>
</evidence>
<dbReference type="GO" id="GO:0006406">
    <property type="term" value="P:mRNA export from nucleus"/>
    <property type="evidence" value="ECO:0007669"/>
    <property type="project" value="UniProtKB-UniRule"/>
</dbReference>
<reference evidence="4 5" key="1">
    <citation type="journal article" date="2011" name="J. Gen. Appl. Microbiol.">
        <title>Draft genome sequencing of the enigmatic basidiomycete Mixia osmundae.</title>
        <authorList>
            <person name="Nishida H."/>
            <person name="Nagatsuka Y."/>
            <person name="Sugiyama J."/>
        </authorList>
    </citation>
    <scope>NUCLEOTIDE SEQUENCE [LARGE SCALE GENOMIC DNA]</scope>
    <source>
        <strain evidence="5">CBS 9802 / IAM 14324 / JCM 22182 / KY 12970</strain>
    </source>
</reference>
<feature type="compositionally biased region" description="Acidic residues" evidence="3">
    <location>
        <begin position="59"/>
        <end position="70"/>
    </location>
</feature>
<dbReference type="PANTHER" id="PTHR16771:SF0">
    <property type="entry name" value="26S PROTEASOME COMPLEX SUBUNIT SEM1"/>
    <property type="match status" value="1"/>
</dbReference>
<comment type="caution">
    <text evidence="4">The sequence shown here is derived from an EMBL/GenBank/DDBJ whole genome shotgun (WGS) entry which is preliminary data.</text>
</comment>
<sequence>MSGENAPKEAKTGMTEDGKALGAPLEPLRDDDEFEEFETEDWADGETNAATASNQATLWEDDWDDDDIDDDFSKHLRHQLDASASKDAKMTA</sequence>